<feature type="region of interest" description="Disordered" evidence="1">
    <location>
        <begin position="913"/>
        <end position="964"/>
    </location>
</feature>
<comment type="caution">
    <text evidence="2">The sequence shown here is derived from an EMBL/GenBank/DDBJ whole genome shotgun (WGS) entry which is preliminary data.</text>
</comment>
<dbReference type="Proteomes" id="UP001174694">
    <property type="component" value="Unassembled WGS sequence"/>
</dbReference>
<accession>A0AA38S0T9</accession>
<name>A0AA38S0T9_9PEZI</name>
<reference evidence="2" key="1">
    <citation type="submission" date="2022-07" db="EMBL/GenBank/DDBJ databases">
        <title>Fungi with potential for degradation of polypropylene.</title>
        <authorList>
            <person name="Gostincar C."/>
        </authorList>
    </citation>
    <scope>NUCLEOTIDE SEQUENCE</scope>
    <source>
        <strain evidence="2">EXF-13308</strain>
    </source>
</reference>
<dbReference type="InterPro" id="IPR027417">
    <property type="entry name" value="P-loop_NTPase"/>
</dbReference>
<feature type="compositionally biased region" description="Low complexity" evidence="1">
    <location>
        <begin position="344"/>
        <end position="359"/>
    </location>
</feature>
<gene>
    <name evidence="2" type="ORF">NKR23_g4771</name>
</gene>
<feature type="compositionally biased region" description="Polar residues" evidence="1">
    <location>
        <begin position="334"/>
        <end position="343"/>
    </location>
</feature>
<dbReference type="Gene3D" id="3.40.50.1820">
    <property type="entry name" value="alpha/beta hydrolase"/>
    <property type="match status" value="1"/>
</dbReference>
<evidence type="ECO:0000256" key="1">
    <source>
        <dbReference type="SAM" id="MobiDB-lite"/>
    </source>
</evidence>
<dbReference type="InterPro" id="IPR029058">
    <property type="entry name" value="AB_hydrolase_fold"/>
</dbReference>
<feature type="compositionally biased region" description="Basic and acidic residues" evidence="1">
    <location>
        <begin position="863"/>
        <end position="878"/>
    </location>
</feature>
<proteinExistence type="predicted"/>
<feature type="compositionally biased region" description="Basic and acidic residues" evidence="1">
    <location>
        <begin position="946"/>
        <end position="964"/>
    </location>
</feature>
<evidence type="ECO:0000313" key="3">
    <source>
        <dbReference type="Proteomes" id="UP001174694"/>
    </source>
</evidence>
<dbReference type="PANTHER" id="PTHR48187">
    <property type="entry name" value="LD21810P"/>
    <property type="match status" value="1"/>
</dbReference>
<protein>
    <submittedName>
        <fullName evidence="2">LipA and NB-ARC domain-containing protein</fullName>
    </submittedName>
</protein>
<feature type="region of interest" description="Disordered" evidence="1">
    <location>
        <begin position="856"/>
        <end position="878"/>
    </location>
</feature>
<dbReference type="SUPFAM" id="SSF52540">
    <property type="entry name" value="P-loop containing nucleoside triphosphate hydrolases"/>
    <property type="match status" value="1"/>
</dbReference>
<dbReference type="Gene3D" id="3.40.50.300">
    <property type="entry name" value="P-loop containing nucleotide triphosphate hydrolases"/>
    <property type="match status" value="1"/>
</dbReference>
<organism evidence="2 3">
    <name type="scientific">Pleurostoma richardsiae</name>
    <dbReference type="NCBI Taxonomy" id="41990"/>
    <lineage>
        <taxon>Eukaryota</taxon>
        <taxon>Fungi</taxon>
        <taxon>Dikarya</taxon>
        <taxon>Ascomycota</taxon>
        <taxon>Pezizomycotina</taxon>
        <taxon>Sordariomycetes</taxon>
        <taxon>Sordariomycetidae</taxon>
        <taxon>Calosphaeriales</taxon>
        <taxon>Pleurostomataceae</taxon>
        <taxon>Pleurostoma</taxon>
    </lineage>
</organism>
<dbReference type="EMBL" id="JANBVO010000012">
    <property type="protein sequence ID" value="KAJ9148554.1"/>
    <property type="molecule type" value="Genomic_DNA"/>
</dbReference>
<dbReference type="PANTHER" id="PTHR48187:SF2">
    <property type="entry name" value="LD21810P"/>
    <property type="match status" value="1"/>
</dbReference>
<dbReference type="AlphaFoldDB" id="A0AA38S0T9"/>
<evidence type="ECO:0000313" key="2">
    <source>
        <dbReference type="EMBL" id="KAJ9148554.1"/>
    </source>
</evidence>
<dbReference type="SUPFAM" id="SSF53474">
    <property type="entry name" value="alpha/beta-Hydrolases"/>
    <property type="match status" value="1"/>
</dbReference>
<keyword evidence="3" id="KW-1185">Reference proteome</keyword>
<sequence length="964" mass="109437">MGSVNKQIARYECTAVYTHPNAKSDIVLVHGLNGDPQRTWTAQNGVFWPADLLPDSLKDAHANVLVYGYNGDVYSTRNDRSASDNYIHHHAQTLVTTLTLYRKSEESTRKPIIWVCHSLGGILVKRALEYSNDLRASHHEEYRSVYVSTYGIVFLGTPHTGSGLATWGRVLQTMSDIVVPKKLFESEPVLLKTLKRDNETLQNINSHFLDIYQRFKIHVAHENVKTDIKGSRVLVVDPTSASPQLPGVTYYGIEANHSGMCKFESREAPGYRTVSTALRDWVREAPAVIQVRWVVEEEDRLARAMQEVDERMRPFMKSSAGTSQPTTRVERSNDITASAVQQDSLSAPSPVPLLTLPSSNHDPHNQPSAETQNEPLFVHPEPFRPNSFFVGRQGELQDLHKMLMDGQRRAEGTSAVLIQCLPGGGKTHLARQYAFQHMSDYPGGVYWVTAKSLHEMEYGYWRIAKTEAMRGLSEQDGIDHATDSEMLVEGVRRWLNGFDEWLLILDGILFDTPGVQRFIPDAKNTSLIYTSTQRAVTGDHHFDNPQIMELTLLGPQEAQELLLLEMEKRRPWTQDDRSRAYELVQLMGRLPLMIHVTAQHLKATREPLAKYLNSYRNRPKVGSLPAYNAVWDQLQRRGAVAALNLMSILVFFDQHVPVEMVSLGLGALDKRTPYKTCDASHRKATLTNTLKVLIAFALVERTEAVDISPTSSRSSKRSLDRTVDTLDLLMIHSVVQTFFIESLAGEKQHYFWLERASAVFCRSFDEAKRRMNEDPVIGLPDDYRRFTIHGRKLVEHLDRFEKKCPELLSAAKTGMEDRLGQIQLAVHQLSQTHQAGSVEEYNHAPRLSVFERNNSLTETDSEPPSHHSISEEDRWTKEQDDRNIFHQSPSTYAAQDFNPYHWHIPYPHRDIIPGEPYPADEDDKTGISTPKPAQVEHMASRAQSADVDRNHRVVKRNEGRVSLE</sequence>
<feature type="region of interest" description="Disordered" evidence="1">
    <location>
        <begin position="312"/>
        <end position="372"/>
    </location>
</feature>